<dbReference type="EMBL" id="CAADFX010000009">
    <property type="protein sequence ID" value="VFK51605.1"/>
    <property type="molecule type" value="Genomic_DNA"/>
</dbReference>
<proteinExistence type="predicted"/>
<accession>A0A450ZHW6</accession>
<gene>
    <name evidence="1" type="ORF">BECKTUN1418D_GA0071000_100920</name>
    <name evidence="3" type="ORF">BECKTUN1418E_GA0071001_10262</name>
    <name evidence="2" type="ORF">BECKTUN1418F_GA0071002_10199</name>
</gene>
<sequence>MAMNQRNLFRNGATWLRTDFHLHTRADGEFSYVDNSDYHNSNYIEALEKTNIRIGIITNHNKFDKAEFEALRKTGKNQKRYFSAAGCRVVSK</sequence>
<name>A0A450ZHW6_9GAMM</name>
<evidence type="ECO:0000313" key="1">
    <source>
        <dbReference type="EMBL" id="VFK51605.1"/>
    </source>
</evidence>
<evidence type="ECO:0008006" key="4">
    <source>
        <dbReference type="Google" id="ProtNLM"/>
    </source>
</evidence>
<dbReference type="AlphaFoldDB" id="A0A450ZHW6"/>
<evidence type="ECO:0000313" key="3">
    <source>
        <dbReference type="EMBL" id="VFK55196.1"/>
    </source>
</evidence>
<organism evidence="2">
    <name type="scientific">Candidatus Kentrum sp. TUN</name>
    <dbReference type="NCBI Taxonomy" id="2126343"/>
    <lineage>
        <taxon>Bacteria</taxon>
        <taxon>Pseudomonadati</taxon>
        <taxon>Pseudomonadota</taxon>
        <taxon>Gammaproteobacteria</taxon>
        <taxon>Candidatus Kentrum</taxon>
    </lineage>
</organism>
<reference evidence="2" key="1">
    <citation type="submission" date="2019-02" db="EMBL/GenBank/DDBJ databases">
        <authorList>
            <person name="Gruber-Vodicka R. H."/>
            <person name="Seah K. B. B."/>
        </authorList>
    </citation>
    <scope>NUCLEOTIDE SEQUENCE</scope>
    <source>
        <strain evidence="1">BECK_BY1</strain>
        <strain evidence="3">BECK_BY2</strain>
        <strain evidence="2">BECK_BY3</strain>
    </source>
</reference>
<dbReference type="EMBL" id="CAADFY010000019">
    <property type="protein sequence ID" value="VFK53351.1"/>
    <property type="molecule type" value="Genomic_DNA"/>
</dbReference>
<dbReference type="EMBL" id="CAADFV010000026">
    <property type="protein sequence ID" value="VFK55196.1"/>
    <property type="molecule type" value="Genomic_DNA"/>
</dbReference>
<evidence type="ECO:0000313" key="2">
    <source>
        <dbReference type="EMBL" id="VFK53351.1"/>
    </source>
</evidence>
<protein>
    <recommendedName>
        <fullName evidence="4">PHP domain-containing protein</fullName>
    </recommendedName>
</protein>